<evidence type="ECO:0000256" key="2">
    <source>
        <dbReference type="ARBA" id="ARBA00005745"/>
    </source>
</evidence>
<evidence type="ECO:0000256" key="5">
    <source>
        <dbReference type="ARBA" id="ARBA00022989"/>
    </source>
</evidence>
<evidence type="ECO:0000256" key="4">
    <source>
        <dbReference type="ARBA" id="ARBA00022692"/>
    </source>
</evidence>
<feature type="transmembrane region" description="Helical" evidence="7">
    <location>
        <begin position="164"/>
        <end position="184"/>
    </location>
</feature>
<proteinExistence type="inferred from homology"/>
<dbReference type="Gene3D" id="1.20.81.30">
    <property type="entry name" value="Type II secretion system (T2SS), domain F"/>
    <property type="match status" value="2"/>
</dbReference>
<evidence type="ECO:0000313" key="9">
    <source>
        <dbReference type="EMBL" id="OIJ16067.1"/>
    </source>
</evidence>
<keyword evidence="5 7" id="KW-1133">Transmembrane helix</keyword>
<keyword evidence="6 7" id="KW-0472">Membrane</keyword>
<keyword evidence="3" id="KW-1003">Cell membrane</keyword>
<evidence type="ECO:0000256" key="7">
    <source>
        <dbReference type="SAM" id="Phobius"/>
    </source>
</evidence>
<keyword evidence="10" id="KW-1185">Reference proteome</keyword>
<dbReference type="InterPro" id="IPR018076">
    <property type="entry name" value="T2SS_GspF_dom"/>
</dbReference>
<reference evidence="9 10" key="1">
    <citation type="submission" date="2016-10" db="EMBL/GenBank/DDBJ databases">
        <title>Draft genome sequences of four alkaliphilic bacteria belonging to the Anaerobacillus genus.</title>
        <authorList>
            <person name="Bassil N.M."/>
            <person name="Lloyd J.R."/>
        </authorList>
    </citation>
    <scope>NUCLEOTIDE SEQUENCE [LARGE SCALE GENOMIC DNA]</scope>
    <source>
        <strain evidence="9 10">DSM 15340</strain>
    </source>
</reference>
<feature type="transmembrane region" description="Helical" evidence="7">
    <location>
        <begin position="116"/>
        <end position="144"/>
    </location>
</feature>
<evidence type="ECO:0000256" key="1">
    <source>
        <dbReference type="ARBA" id="ARBA00004651"/>
    </source>
</evidence>
<gene>
    <name evidence="9" type="ORF">BKP35_03540</name>
</gene>
<keyword evidence="4 7" id="KW-0812">Transmembrane</keyword>
<dbReference type="GO" id="GO:0005886">
    <property type="term" value="C:plasma membrane"/>
    <property type="evidence" value="ECO:0007669"/>
    <property type="project" value="UniProtKB-SubCell"/>
</dbReference>
<feature type="transmembrane region" description="Helical" evidence="7">
    <location>
        <begin position="318"/>
        <end position="341"/>
    </location>
</feature>
<feature type="domain" description="Type II secretion system protein GspF" evidence="8">
    <location>
        <begin position="215"/>
        <end position="336"/>
    </location>
</feature>
<name>A0A1S2LWN4_9BACI</name>
<dbReference type="InterPro" id="IPR047692">
    <property type="entry name" value="T4P_ComGB"/>
</dbReference>
<dbReference type="RefSeq" id="WP_071311992.1">
    <property type="nucleotide sequence ID" value="NZ_MLQQ01000001.1"/>
</dbReference>
<dbReference type="InterPro" id="IPR003004">
    <property type="entry name" value="GspF/PilC"/>
</dbReference>
<dbReference type="Pfam" id="PF00482">
    <property type="entry name" value="T2SSF"/>
    <property type="match status" value="2"/>
</dbReference>
<accession>A0A1S2LWN4</accession>
<dbReference type="PANTHER" id="PTHR30012:SF0">
    <property type="entry name" value="TYPE II SECRETION SYSTEM PROTEIN F-RELATED"/>
    <property type="match status" value="1"/>
</dbReference>
<comment type="similarity">
    <text evidence="2">Belongs to the GSP F family.</text>
</comment>
<evidence type="ECO:0000313" key="10">
    <source>
        <dbReference type="Proteomes" id="UP000180098"/>
    </source>
</evidence>
<dbReference type="InterPro" id="IPR042094">
    <property type="entry name" value="T2SS_GspF_sf"/>
</dbReference>
<comment type="caution">
    <text evidence="9">The sequence shown here is derived from an EMBL/GenBank/DDBJ whole genome shotgun (WGS) entry which is preliminary data.</text>
</comment>
<evidence type="ECO:0000256" key="6">
    <source>
        <dbReference type="ARBA" id="ARBA00023136"/>
    </source>
</evidence>
<protein>
    <recommendedName>
        <fullName evidence="8">Type II secretion system protein GspF domain-containing protein</fullName>
    </recommendedName>
</protein>
<dbReference type="Proteomes" id="UP000180098">
    <property type="component" value="Unassembled WGS sequence"/>
</dbReference>
<dbReference type="PANTHER" id="PTHR30012">
    <property type="entry name" value="GENERAL SECRETION PATHWAY PROTEIN"/>
    <property type="match status" value="1"/>
</dbReference>
<dbReference type="EMBL" id="MLQQ01000001">
    <property type="protein sequence ID" value="OIJ16067.1"/>
    <property type="molecule type" value="Genomic_DNA"/>
</dbReference>
<evidence type="ECO:0000259" key="8">
    <source>
        <dbReference type="Pfam" id="PF00482"/>
    </source>
</evidence>
<organism evidence="9 10">
    <name type="scientific">Anaerobacillus arseniciselenatis</name>
    <dbReference type="NCBI Taxonomy" id="85682"/>
    <lineage>
        <taxon>Bacteria</taxon>
        <taxon>Bacillati</taxon>
        <taxon>Bacillota</taxon>
        <taxon>Bacilli</taxon>
        <taxon>Bacillales</taxon>
        <taxon>Bacillaceae</taxon>
        <taxon>Anaerobacillus</taxon>
    </lineage>
</organism>
<dbReference type="NCBIfam" id="NF041012">
    <property type="entry name" value="T4P_ComGB"/>
    <property type="match status" value="1"/>
</dbReference>
<comment type="subcellular location">
    <subcellularLocation>
        <location evidence="1">Cell membrane</location>
        <topology evidence="1">Multi-pass membrane protein</topology>
    </subcellularLocation>
</comment>
<feature type="domain" description="Type II secretion system protein GspF" evidence="8">
    <location>
        <begin position="17"/>
        <end position="133"/>
    </location>
</feature>
<dbReference type="AlphaFoldDB" id="A0A1S2LWN4"/>
<evidence type="ECO:0000256" key="3">
    <source>
        <dbReference type="ARBA" id="ARBA00022475"/>
    </source>
</evidence>
<sequence length="344" mass="40399">MKAKHSLNYEEKAEFLVRIGKLLQQGYTISHCIEFFLKYEKKKLKPLLHEMLQQLQKGSTFSQTLKTLQIPKNIISFVYYSEQYGDLANGLIKGGDLLQKIEENKKKLQKLLKYPIFLLWTLMIFSIILYEYLFPQFFLLFSSIDVQLPFVSKLFLTFIEQLPYYLATMAFLIFVVIIYGVFIFRKKDGLDKARIICKIPVLGRFYRLVVTYYFSINLNCLMKSGMSIFEALSTFYQQEREKYVGKAAEQIINKLEKGEPLQLAIVHNTVYLKELAYIVEHGQANGRLDEELEHFNKWLLYDFDQKLKKLFMIIQPTLFLLIGIVVLLMFTSILLPIFSLIEGL</sequence>